<name>A0AB94IVM4_9BACT</name>
<dbReference type="PANTHER" id="PTHR32022:SF10">
    <property type="entry name" value="D-GLUTAMATE CYCLASE, MITOCHONDRIAL"/>
    <property type="match status" value="1"/>
</dbReference>
<dbReference type="HAMAP" id="MF_01830">
    <property type="entry name" value="Hydro_lyase"/>
    <property type="match status" value="1"/>
</dbReference>
<sequence length="266" mass="29003">MAKMSDYAGASPREVRRMIREGKWDRPTSGMCAGHVQANLVVLPRDLAYDFLVFAQRNPKPCPILDVTEPGETEPRLIAPGANIATDIPRYRVWEKGKCVDEPTDVTKYWKRDLVGFLVGCSFSFEGALLQAGIGVRHIECDCNVPMYITNLQCRPAGQLKGPMVVSMRPIPHAQVPKAVLCTGRFPSVHGAPIHIGDPAAIGIADVTKPDFGDAVDIRRGETPVFWACGVTPQAAIMAACPEFAITHSPGHMFIADPMDSDYAVF</sequence>
<dbReference type="AlphaFoldDB" id="A0AB94IVM4"/>
<dbReference type="FunFam" id="3.30.2040.10:FF:000001">
    <property type="entry name" value="D-glutamate cyclase, mitochondrial"/>
    <property type="match status" value="1"/>
</dbReference>
<protein>
    <submittedName>
        <fullName evidence="3">Uncharacterized conserved protein</fullName>
    </submittedName>
</protein>
<dbReference type="InterPro" id="IPR009906">
    <property type="entry name" value="D-Glu_cyclase"/>
</dbReference>
<dbReference type="Gene3D" id="3.40.1640.10">
    <property type="entry name" value="PSTPO5379-like"/>
    <property type="match status" value="1"/>
</dbReference>
<reference evidence="4" key="1">
    <citation type="submission" date="2010-03" db="EMBL/GenBank/DDBJ databases">
        <title>The genome sequence of Synergistetes sp. SGP1.</title>
        <authorList>
            <consortium name="metaHIT consortium -- http://www.metahit.eu/"/>
            <person name="Pajon A."/>
            <person name="Turner K."/>
            <person name="Parkhill J."/>
            <person name="Wade W."/>
            <person name="Vartoukian S."/>
        </authorList>
    </citation>
    <scope>NUCLEOTIDE SEQUENCE [LARGE SCALE GENOMIC DNA]</scope>
    <source>
        <strain evidence="4">SGP1</strain>
    </source>
</reference>
<dbReference type="PIRSF" id="PIRSF029755">
    <property type="entry name" value="UCP029755"/>
    <property type="match status" value="1"/>
</dbReference>
<evidence type="ECO:0000313" key="4">
    <source>
        <dbReference type="Proteomes" id="UP000008957"/>
    </source>
</evidence>
<proteinExistence type="inferred from homology"/>
<comment type="similarity">
    <text evidence="1">Belongs to the D-glutamate cyclase family.</text>
</comment>
<dbReference type="EMBL" id="FP929056">
    <property type="protein sequence ID" value="CBL27793.1"/>
    <property type="molecule type" value="Genomic_DNA"/>
</dbReference>
<dbReference type="InterPro" id="IPR038021">
    <property type="entry name" value="Putative_hydro-lyase"/>
</dbReference>
<dbReference type="SUPFAM" id="SSF160920">
    <property type="entry name" value="PSTPO5379-like"/>
    <property type="match status" value="1"/>
</dbReference>
<accession>A0AB94IVM4</accession>
<dbReference type="PANTHER" id="PTHR32022">
    <property type="entry name" value="D-GLUTAMATE CYCLASE, MITOCHONDRIAL"/>
    <property type="match status" value="1"/>
</dbReference>
<dbReference type="Proteomes" id="UP000008957">
    <property type="component" value="Chromosome"/>
</dbReference>
<keyword evidence="2" id="KW-0456">Lyase</keyword>
<dbReference type="KEGG" id="sbr:SY1_02820"/>
<dbReference type="NCBIfam" id="NF003969">
    <property type="entry name" value="PRK05463.1"/>
    <property type="match status" value="1"/>
</dbReference>
<dbReference type="InterPro" id="IPR016938">
    <property type="entry name" value="UPF0317"/>
</dbReference>
<dbReference type="Gene3D" id="3.30.2040.10">
    <property type="entry name" value="PSTPO5379-like domain"/>
    <property type="match status" value="1"/>
</dbReference>
<evidence type="ECO:0000256" key="1">
    <source>
        <dbReference type="ARBA" id="ARBA00007896"/>
    </source>
</evidence>
<dbReference type="RefSeq" id="WP_015555940.1">
    <property type="nucleotide sequence ID" value="NC_021038.1"/>
</dbReference>
<reference evidence="3 4" key="2">
    <citation type="submission" date="2010-03" db="EMBL/GenBank/DDBJ databases">
        <authorList>
            <person name="Pajon A."/>
        </authorList>
    </citation>
    <scope>NUCLEOTIDE SEQUENCE [LARGE SCALE GENOMIC DNA]</scope>
    <source>
        <strain evidence="3 4">SGP1</strain>
    </source>
</reference>
<dbReference type="GO" id="GO:0016829">
    <property type="term" value="F:lyase activity"/>
    <property type="evidence" value="ECO:0007669"/>
    <property type="project" value="UniProtKB-KW"/>
</dbReference>
<organism evidence="3 4">
    <name type="scientific">Fretibacterium fastidiosum</name>
    <dbReference type="NCBI Taxonomy" id="651822"/>
    <lineage>
        <taxon>Bacteria</taxon>
        <taxon>Thermotogati</taxon>
        <taxon>Synergistota</taxon>
        <taxon>Synergistia</taxon>
        <taxon>Synergistales</taxon>
        <taxon>Aminobacteriaceae</taxon>
        <taxon>Fretibacterium</taxon>
    </lineage>
</organism>
<keyword evidence="4" id="KW-1185">Reference proteome</keyword>
<gene>
    <name evidence="3" type="ORF">SY1_02820</name>
</gene>
<evidence type="ECO:0000313" key="3">
    <source>
        <dbReference type="EMBL" id="CBL27793.1"/>
    </source>
</evidence>
<evidence type="ECO:0000256" key="2">
    <source>
        <dbReference type="ARBA" id="ARBA00023239"/>
    </source>
</evidence>
<dbReference type="Pfam" id="PF07286">
    <property type="entry name" value="D-Glu_cyclase"/>
    <property type="match status" value="1"/>
</dbReference>